<dbReference type="GO" id="GO:0110031">
    <property type="term" value="P:negative regulation of G2/MI transition of meiotic cell cycle"/>
    <property type="evidence" value="ECO:0007669"/>
    <property type="project" value="TreeGrafter"/>
</dbReference>
<dbReference type="Proteomes" id="UP000030672">
    <property type="component" value="Unassembled WGS sequence"/>
</dbReference>
<feature type="compositionally biased region" description="Low complexity" evidence="6">
    <location>
        <begin position="325"/>
        <end position="338"/>
    </location>
</feature>
<feature type="domain" description="Protein kinase" evidence="7">
    <location>
        <begin position="653"/>
        <end position="977"/>
    </location>
</feature>
<dbReference type="STRING" id="1043003.A0A074W4N0"/>
<keyword evidence="4" id="KW-0067">ATP-binding</keyword>
<evidence type="ECO:0000313" key="9">
    <source>
        <dbReference type="Proteomes" id="UP000030672"/>
    </source>
</evidence>
<feature type="compositionally biased region" description="Polar residues" evidence="6">
    <location>
        <begin position="243"/>
        <end position="262"/>
    </location>
</feature>
<proteinExistence type="inferred from homology"/>
<gene>
    <name evidence="8" type="ORF">M437DRAFT_36123</name>
</gene>
<dbReference type="Gene3D" id="1.10.510.10">
    <property type="entry name" value="Transferase(Phosphotransferase) domain 1"/>
    <property type="match status" value="1"/>
</dbReference>
<dbReference type="SUPFAM" id="SSF56112">
    <property type="entry name" value="Protein kinase-like (PK-like)"/>
    <property type="match status" value="1"/>
</dbReference>
<feature type="region of interest" description="Disordered" evidence="6">
    <location>
        <begin position="492"/>
        <end position="623"/>
    </location>
</feature>
<dbReference type="PROSITE" id="PS50011">
    <property type="entry name" value="PROTEIN_KINASE_DOM"/>
    <property type="match status" value="1"/>
</dbReference>
<evidence type="ECO:0000256" key="6">
    <source>
        <dbReference type="SAM" id="MobiDB-lite"/>
    </source>
</evidence>
<feature type="compositionally biased region" description="Polar residues" evidence="6">
    <location>
        <begin position="70"/>
        <end position="81"/>
    </location>
</feature>
<sequence>MDFEYSPHRSAGGTLHMLSPTHPQYSIDAFPSIKQIRRSLSRSPSKPSRYHLVSRSPKKSPPRSGLSRALSANTGADSSLKNKLLLRRNAPVRANARKETPHTLRRALSDASSQANTVTMELTQQPTPGDQENSYLTSPTSRHLEVPRDARFEVDDEPIKFDFLKGRNSLSLALNGTPAKSSPLKRSDGVMNLDQVNLGSPRAKRRSLHSASLGVDFDVFEQAFETANNGFSDDEPTPVSPVRQRSPQRNKPFSLRRTTLQQRAVGAPRPRPYSDLSESPSGHSKARARMSLDGSLPLRGLEPSIHLPPPEQKAVSRSAPKPHPLSKALSPSSSASSLGEDTPRLSPKKPQFSKPYPGFSKSLPIGALRPKPHTDSSGSSDSFETPEAFKMAKPLPQAFMSTGLISKRNRNVDLPQSSFGSSMNMPDTPSKKTVLPHLGGGTPAPATNFGKFSRPLHEFGSPTTPWSPHPAQASPESFGKGVNIFGLGCSSGKSNRRSSFLSITDEDLNKSPLGHMDVQASGDEMPPTPTKAASSGSTTIRPTSKGKGNSLRSSLFGRRSRSSFTDANLPPKTPQESFTPPDPSGLSISGEHRGPALFSMSGLQSSNSFPPATPTGPRDSGLNFGGSIRPGAFGASVSGFFANDVDTALTSRFESVQAIGIGEFSQVYRVSKPVAGSPAARHEFTRKLGNVWAVKKSKKPYLGVKDRENKMREVHVLQALRGNEHILDLCDSWESKNHLYIQTEFCENGNLKDFLTQTGFKGRLDDFRIWKILLEMSQGVKCIHDAGFIHLDLKPANVLIDWEGVLKIADFGMATTWPAPRHIEGEGDREYIGPEVLSGKFDKPADIFSLGMIMLEIAGNIVLPDNGLHWQRLRSGDLSDVPSLTWSSENSLPRYESGEPMVDDNEETIRFDDDMDLGNQPTVTGHRRRELAQPPNFMIDPNDSEALDKVVEWMICPSPEQRPVIDELLRCGGVEWVEQRRRAGATVYEGNWGPADDVLNAGHDIDMVDI</sequence>
<dbReference type="GO" id="GO:0005524">
    <property type="term" value="F:ATP binding"/>
    <property type="evidence" value="ECO:0007669"/>
    <property type="project" value="UniProtKB-KW"/>
</dbReference>
<dbReference type="PROSITE" id="PS00108">
    <property type="entry name" value="PROTEIN_KINASE_ST"/>
    <property type="match status" value="1"/>
</dbReference>
<protein>
    <submittedName>
        <fullName evidence="8">Kinase-like protein</fullName>
    </submittedName>
</protein>
<dbReference type="SMART" id="SM00220">
    <property type="entry name" value="S_TKc"/>
    <property type="match status" value="1"/>
</dbReference>
<evidence type="ECO:0000256" key="4">
    <source>
        <dbReference type="ARBA" id="ARBA00022840"/>
    </source>
</evidence>
<dbReference type="PANTHER" id="PTHR11042:SF196">
    <property type="entry name" value="MITOSIS INHIBITOR PROTEIN KINASE SWE1"/>
    <property type="match status" value="1"/>
</dbReference>
<feature type="compositionally biased region" description="Polar residues" evidence="6">
    <location>
        <begin position="121"/>
        <end position="141"/>
    </location>
</feature>
<comment type="similarity">
    <text evidence="5">Belongs to the protein kinase superfamily. Ser/Thr protein kinase family. GCN2 subfamily.</text>
</comment>
<dbReference type="InterPro" id="IPR000719">
    <property type="entry name" value="Prot_kinase_dom"/>
</dbReference>
<evidence type="ECO:0000256" key="1">
    <source>
        <dbReference type="ARBA" id="ARBA00022679"/>
    </source>
</evidence>
<feature type="region of interest" description="Disordered" evidence="6">
    <location>
        <begin position="1"/>
        <end position="20"/>
    </location>
</feature>
<organism evidence="8 9">
    <name type="scientific">Aureobasidium melanogenum (strain CBS 110374)</name>
    <name type="common">Aureobasidium pullulans var. melanogenum</name>
    <dbReference type="NCBI Taxonomy" id="1043003"/>
    <lineage>
        <taxon>Eukaryota</taxon>
        <taxon>Fungi</taxon>
        <taxon>Dikarya</taxon>
        <taxon>Ascomycota</taxon>
        <taxon>Pezizomycotina</taxon>
        <taxon>Dothideomycetes</taxon>
        <taxon>Dothideomycetidae</taxon>
        <taxon>Dothideales</taxon>
        <taxon>Saccotheciaceae</taxon>
        <taxon>Aureobasidium</taxon>
    </lineage>
</organism>
<keyword evidence="2" id="KW-0547">Nucleotide-binding</keyword>
<name>A0A074W4N0_AURM1</name>
<accession>A0A074W4N0</accession>
<dbReference type="RefSeq" id="XP_040884830.1">
    <property type="nucleotide sequence ID" value="XM_041019387.1"/>
</dbReference>
<feature type="region of interest" description="Disordered" evidence="6">
    <location>
        <begin position="121"/>
        <end position="143"/>
    </location>
</feature>
<keyword evidence="3 8" id="KW-0418">Kinase</keyword>
<dbReference type="PANTHER" id="PTHR11042">
    <property type="entry name" value="EUKARYOTIC TRANSLATION INITIATION FACTOR 2-ALPHA KINASE EIF2-ALPHA KINASE -RELATED"/>
    <property type="match status" value="1"/>
</dbReference>
<dbReference type="EMBL" id="KL584824">
    <property type="protein sequence ID" value="KEQ67808.1"/>
    <property type="molecule type" value="Genomic_DNA"/>
</dbReference>
<dbReference type="GO" id="GO:0005737">
    <property type="term" value="C:cytoplasm"/>
    <property type="evidence" value="ECO:0007669"/>
    <property type="project" value="TreeGrafter"/>
</dbReference>
<evidence type="ECO:0000256" key="2">
    <source>
        <dbReference type="ARBA" id="ARBA00022741"/>
    </source>
</evidence>
<feature type="compositionally biased region" description="Polar residues" evidence="6">
    <location>
        <begin position="492"/>
        <end position="502"/>
    </location>
</feature>
<keyword evidence="1" id="KW-0808">Transferase</keyword>
<feature type="region of interest" description="Disordered" evidence="6">
    <location>
        <begin position="228"/>
        <end position="386"/>
    </location>
</feature>
<keyword evidence="9" id="KW-1185">Reference proteome</keyword>
<feature type="region of interest" description="Disordered" evidence="6">
    <location>
        <begin position="38"/>
        <end position="82"/>
    </location>
</feature>
<evidence type="ECO:0000256" key="3">
    <source>
        <dbReference type="ARBA" id="ARBA00022777"/>
    </source>
</evidence>
<dbReference type="GeneID" id="63912760"/>
<dbReference type="InterPro" id="IPR008271">
    <property type="entry name" value="Ser/Thr_kinase_AS"/>
</dbReference>
<dbReference type="Gene3D" id="3.30.200.20">
    <property type="entry name" value="Phosphorylase Kinase, domain 1"/>
    <property type="match status" value="1"/>
</dbReference>
<dbReference type="InterPro" id="IPR050339">
    <property type="entry name" value="CC_SR_Kinase"/>
</dbReference>
<evidence type="ECO:0000313" key="8">
    <source>
        <dbReference type="EMBL" id="KEQ67808.1"/>
    </source>
</evidence>
<reference evidence="8 9" key="1">
    <citation type="journal article" date="2014" name="BMC Genomics">
        <title>Genome sequencing of four Aureobasidium pullulans varieties: biotechnological potential, stress tolerance, and description of new species.</title>
        <authorList>
            <person name="Gostin Ar C."/>
            <person name="Ohm R.A."/>
            <person name="Kogej T."/>
            <person name="Sonjak S."/>
            <person name="Turk M."/>
            <person name="Zajc J."/>
            <person name="Zalar P."/>
            <person name="Grube M."/>
            <person name="Sun H."/>
            <person name="Han J."/>
            <person name="Sharma A."/>
            <person name="Chiniquy J."/>
            <person name="Ngan C.Y."/>
            <person name="Lipzen A."/>
            <person name="Barry K."/>
            <person name="Grigoriev I.V."/>
            <person name="Gunde-Cimerman N."/>
        </authorList>
    </citation>
    <scope>NUCLEOTIDE SEQUENCE [LARGE SCALE GENOMIC DNA]</scope>
    <source>
        <strain evidence="8 9">CBS 110374</strain>
    </source>
</reference>
<evidence type="ECO:0000259" key="7">
    <source>
        <dbReference type="PROSITE" id="PS50011"/>
    </source>
</evidence>
<dbReference type="GO" id="GO:0005634">
    <property type="term" value="C:nucleus"/>
    <property type="evidence" value="ECO:0007669"/>
    <property type="project" value="TreeGrafter"/>
</dbReference>
<evidence type="ECO:0000256" key="5">
    <source>
        <dbReference type="ARBA" id="ARBA00037982"/>
    </source>
</evidence>
<dbReference type="GO" id="GO:0004713">
    <property type="term" value="F:protein tyrosine kinase activity"/>
    <property type="evidence" value="ECO:0007669"/>
    <property type="project" value="TreeGrafter"/>
</dbReference>
<feature type="compositionally biased region" description="Polar residues" evidence="6">
    <location>
        <begin position="601"/>
        <end position="610"/>
    </location>
</feature>
<dbReference type="HOGENOM" id="CLU_009707_0_0_1"/>
<dbReference type="InterPro" id="IPR011009">
    <property type="entry name" value="Kinase-like_dom_sf"/>
</dbReference>
<dbReference type="AlphaFoldDB" id="A0A074W4N0"/>
<dbReference type="Pfam" id="PF00069">
    <property type="entry name" value="Pkinase"/>
    <property type="match status" value="1"/>
</dbReference>
<feature type="compositionally biased region" description="Polar residues" evidence="6">
    <location>
        <begin position="531"/>
        <end position="542"/>
    </location>
</feature>